<comment type="caution">
    <text evidence="2">The sequence shown here is derived from an EMBL/GenBank/DDBJ whole genome shotgun (WGS) entry which is preliminary data.</text>
</comment>
<feature type="compositionally biased region" description="Acidic residues" evidence="1">
    <location>
        <begin position="285"/>
        <end position="299"/>
    </location>
</feature>
<gene>
    <name evidence="2" type="ORF">PENSTE_c008G01226</name>
</gene>
<sequence>MSKQSEQYADIMGRDSSFGTYVFKPQPFTRLRLGSVGYFDRTAEWQEITNLFEPGLAEKDGFKPYIGNLNLREVTESKWQATSGETETGRSSRVSTEASGAMAAAPVEASLQVKAKKSKTGSASLITSSTVRNHRFDRNFKGPMMDWVESNAEDILASCRDIKSQGLWIVMSAWVTDEAAVKMSSGENQDIDVSMDLGATGIGKLGTSVGVFDKLQREGWWTYDKDEKTQGYVVSFAGVQYSARRLSKFFRSVPLEVANETISLPVPRPPAEQDESNKPDGSDSPVEEESIDESAYNEDEDRMEAFGLSDDENNAGVNFKKEKAERQDEINSKLKQLWTNGNAEQIRVGLSAIFQESPNDLKSLLDERPELMNVLYELRMRLKENS</sequence>
<feature type="region of interest" description="Disordered" evidence="1">
    <location>
        <begin position="264"/>
        <end position="299"/>
    </location>
</feature>
<dbReference type="Proteomes" id="UP000191285">
    <property type="component" value="Unassembled WGS sequence"/>
</dbReference>
<protein>
    <submittedName>
        <fullName evidence="2">Uncharacterized protein</fullName>
    </submittedName>
</protein>
<evidence type="ECO:0000256" key="1">
    <source>
        <dbReference type="SAM" id="MobiDB-lite"/>
    </source>
</evidence>
<reference evidence="3" key="1">
    <citation type="journal article" date="2017" name="Nat. Microbiol.">
        <title>Global analysis of biosynthetic gene clusters reveals vast potential of secondary metabolite production in Penicillium species.</title>
        <authorList>
            <person name="Nielsen J.C."/>
            <person name="Grijseels S."/>
            <person name="Prigent S."/>
            <person name="Ji B."/>
            <person name="Dainat J."/>
            <person name="Nielsen K.F."/>
            <person name="Frisvad J.C."/>
            <person name="Workman M."/>
            <person name="Nielsen J."/>
        </authorList>
    </citation>
    <scope>NUCLEOTIDE SEQUENCE [LARGE SCALE GENOMIC DNA]</scope>
    <source>
        <strain evidence="3">IBT 24891</strain>
    </source>
</reference>
<evidence type="ECO:0000313" key="3">
    <source>
        <dbReference type="Proteomes" id="UP000191285"/>
    </source>
</evidence>
<dbReference type="EMBL" id="MLKD01000008">
    <property type="protein sequence ID" value="OQE23879.1"/>
    <property type="molecule type" value="Genomic_DNA"/>
</dbReference>
<feature type="region of interest" description="Disordered" evidence="1">
    <location>
        <begin position="77"/>
        <end position="96"/>
    </location>
</feature>
<accession>A0A1V6TDG5</accession>
<proteinExistence type="predicted"/>
<dbReference type="OrthoDB" id="2883672at2759"/>
<keyword evidence="3" id="KW-1185">Reference proteome</keyword>
<organism evidence="2 3">
    <name type="scientific">Penicillium steckii</name>
    <dbReference type="NCBI Taxonomy" id="303698"/>
    <lineage>
        <taxon>Eukaryota</taxon>
        <taxon>Fungi</taxon>
        <taxon>Dikarya</taxon>
        <taxon>Ascomycota</taxon>
        <taxon>Pezizomycotina</taxon>
        <taxon>Eurotiomycetes</taxon>
        <taxon>Eurotiomycetidae</taxon>
        <taxon>Eurotiales</taxon>
        <taxon>Aspergillaceae</taxon>
        <taxon>Penicillium</taxon>
    </lineage>
</organism>
<name>A0A1V6TDG5_9EURO</name>
<dbReference type="AlphaFoldDB" id="A0A1V6TDG5"/>
<evidence type="ECO:0000313" key="2">
    <source>
        <dbReference type="EMBL" id="OQE23879.1"/>
    </source>
</evidence>